<keyword evidence="2" id="KW-1185">Reference proteome</keyword>
<proteinExistence type="predicted"/>
<sequence>MQTTNITYKDHVTDEEVKRRIRRVIGPYTDRFTLEKHGKINIGAATPSVLQALRKPLGLFKILYRMDEEEADKEKDGGQYS</sequence>
<reference evidence="1 2" key="1">
    <citation type="journal article" date="2021" name="Elife">
        <title>Chloroplast acquisition without the gene transfer in kleptoplastic sea slugs, Plakobranchus ocellatus.</title>
        <authorList>
            <person name="Maeda T."/>
            <person name="Takahashi S."/>
            <person name="Yoshida T."/>
            <person name="Shimamura S."/>
            <person name="Takaki Y."/>
            <person name="Nagai Y."/>
            <person name="Toyoda A."/>
            <person name="Suzuki Y."/>
            <person name="Arimoto A."/>
            <person name="Ishii H."/>
            <person name="Satoh N."/>
            <person name="Nishiyama T."/>
            <person name="Hasebe M."/>
            <person name="Maruyama T."/>
            <person name="Minagawa J."/>
            <person name="Obokata J."/>
            <person name="Shigenobu S."/>
        </authorList>
    </citation>
    <scope>NUCLEOTIDE SEQUENCE [LARGE SCALE GENOMIC DNA]</scope>
</reference>
<evidence type="ECO:0000313" key="2">
    <source>
        <dbReference type="Proteomes" id="UP000735302"/>
    </source>
</evidence>
<dbReference type="Proteomes" id="UP000735302">
    <property type="component" value="Unassembled WGS sequence"/>
</dbReference>
<dbReference type="AlphaFoldDB" id="A0AAV4CCZ7"/>
<protein>
    <submittedName>
        <fullName evidence="1">Uncharacterized protein</fullName>
    </submittedName>
</protein>
<dbReference type="EMBL" id="BLXT01006167">
    <property type="protein sequence ID" value="GFO29525.1"/>
    <property type="molecule type" value="Genomic_DNA"/>
</dbReference>
<evidence type="ECO:0000313" key="1">
    <source>
        <dbReference type="EMBL" id="GFO29525.1"/>
    </source>
</evidence>
<name>A0AAV4CCZ7_9GAST</name>
<organism evidence="1 2">
    <name type="scientific">Plakobranchus ocellatus</name>
    <dbReference type="NCBI Taxonomy" id="259542"/>
    <lineage>
        <taxon>Eukaryota</taxon>
        <taxon>Metazoa</taxon>
        <taxon>Spiralia</taxon>
        <taxon>Lophotrochozoa</taxon>
        <taxon>Mollusca</taxon>
        <taxon>Gastropoda</taxon>
        <taxon>Heterobranchia</taxon>
        <taxon>Euthyneura</taxon>
        <taxon>Panpulmonata</taxon>
        <taxon>Sacoglossa</taxon>
        <taxon>Placobranchoidea</taxon>
        <taxon>Plakobranchidae</taxon>
        <taxon>Plakobranchus</taxon>
    </lineage>
</organism>
<gene>
    <name evidence="1" type="ORF">PoB_005603000</name>
</gene>
<accession>A0AAV4CCZ7</accession>
<comment type="caution">
    <text evidence="1">The sequence shown here is derived from an EMBL/GenBank/DDBJ whole genome shotgun (WGS) entry which is preliminary data.</text>
</comment>